<sequence length="688" mass="76931">MEAAQLFEELFDDSGEAEEDGSENGEIALPNTLNKTALGILMAQINRFQQNPNAKFGHLPGPAASVKFLESVMTPTLGRNIAVNCTDILVRCDEKPLWESLMGHGFLVLFCFALIGNCINLLIYNSDQIRFFIAIRMLCTKLLMNTCMMVVMVPQALRVIRFWDIGGSTDILYWTFWPYQAYLTNVFGFCAMWLTVLMTAECYIHIFFPSKSKTLCTKQTVWRSYLIILFAALILASIYPLNRTVSLSNRCNRTIVKINTSQNFVMGFFEKVHTLADLLLSILLPLTLLVFMTVMIVWRLWVWPNRHRRHLLANEKAQAHANSLLSAAAHQERKKRENHFAAEKRGVTRITLITCFIQLLTETPSMSVLIYVSMYGVNVHREGYICTWQTLSYFLCLCNASLSFFVYITFSTRFRKTMLHRARQMLHRLCPVIFSEVSESNSGVLNRPKWHQPMPNSSVTHSQMVTMTSKNNSPRNGSQCHGCQQQTNVNGTKCDNKRTLVVQTTGDANGGNANGGGVATMLTNTTAMTTTALATAKEQPQPKEQTEQQMAQSGHSSKKSSTHSNVQQQQQPTGDTATFSKFANFSLAKRFLQQKLADGESKTSPVEKFCEGENMTETVTSQDSIPFSPVGIGPMAPIKAADKRAWTNAINGGQIEGTEGNGSRKQSEMAKRSSVSSTLTNSQCDAFL</sequence>
<accession>A0ABD2IML5</accession>
<feature type="transmembrane region" description="Helical" evidence="6">
    <location>
        <begin position="350"/>
        <end position="371"/>
    </location>
</feature>
<keyword evidence="2 6" id="KW-0812">Transmembrane</keyword>
<evidence type="ECO:0000256" key="3">
    <source>
        <dbReference type="ARBA" id="ARBA00022989"/>
    </source>
</evidence>
<feature type="transmembrane region" description="Helical" evidence="6">
    <location>
        <begin position="278"/>
        <end position="301"/>
    </location>
</feature>
<evidence type="ECO:0000313" key="9">
    <source>
        <dbReference type="Proteomes" id="UP001620645"/>
    </source>
</evidence>
<reference evidence="8 9" key="1">
    <citation type="submission" date="2024-10" db="EMBL/GenBank/DDBJ databases">
        <authorList>
            <person name="Kim D."/>
        </authorList>
    </citation>
    <scope>NUCLEOTIDE SEQUENCE [LARGE SCALE GENOMIC DNA]</scope>
    <source>
        <strain evidence="8">Taebaek</strain>
    </source>
</reference>
<feature type="region of interest" description="Disordered" evidence="5">
    <location>
        <begin position="652"/>
        <end position="681"/>
    </location>
</feature>
<dbReference type="PROSITE" id="PS50262">
    <property type="entry name" value="G_PROTEIN_RECEP_F1_2"/>
    <property type="match status" value="1"/>
</dbReference>
<feature type="transmembrane region" description="Helical" evidence="6">
    <location>
        <begin position="186"/>
        <end position="208"/>
    </location>
</feature>
<feature type="compositionally biased region" description="Polar residues" evidence="5">
    <location>
        <begin position="565"/>
        <end position="574"/>
    </location>
</feature>
<feature type="transmembrane region" description="Helical" evidence="6">
    <location>
        <begin position="220"/>
        <end position="239"/>
    </location>
</feature>
<evidence type="ECO:0000256" key="2">
    <source>
        <dbReference type="ARBA" id="ARBA00022692"/>
    </source>
</evidence>
<dbReference type="PANTHER" id="PTHR46641:SF8">
    <property type="entry name" value="G-PROTEIN COUPLED RECEPTORS FAMILY 1 PROFILE DOMAIN-CONTAINING PROTEIN"/>
    <property type="match status" value="1"/>
</dbReference>
<dbReference type="GO" id="GO:0016020">
    <property type="term" value="C:membrane"/>
    <property type="evidence" value="ECO:0007669"/>
    <property type="project" value="UniProtKB-SubCell"/>
</dbReference>
<evidence type="ECO:0000313" key="8">
    <source>
        <dbReference type="EMBL" id="KAL3079070.1"/>
    </source>
</evidence>
<proteinExistence type="predicted"/>
<dbReference type="PANTHER" id="PTHR46641">
    <property type="entry name" value="FMRFAMIDE RECEPTOR-RELATED"/>
    <property type="match status" value="1"/>
</dbReference>
<name>A0ABD2IML5_HETSC</name>
<feature type="domain" description="G-protein coupled receptors family 1 profile" evidence="7">
    <location>
        <begin position="116"/>
        <end position="407"/>
    </location>
</feature>
<organism evidence="8 9">
    <name type="scientific">Heterodera schachtii</name>
    <name type="common">Sugarbeet cyst nematode worm</name>
    <name type="synonym">Tylenchus schachtii</name>
    <dbReference type="NCBI Taxonomy" id="97005"/>
    <lineage>
        <taxon>Eukaryota</taxon>
        <taxon>Metazoa</taxon>
        <taxon>Ecdysozoa</taxon>
        <taxon>Nematoda</taxon>
        <taxon>Chromadorea</taxon>
        <taxon>Rhabditida</taxon>
        <taxon>Tylenchina</taxon>
        <taxon>Tylenchomorpha</taxon>
        <taxon>Tylenchoidea</taxon>
        <taxon>Heteroderidae</taxon>
        <taxon>Heteroderinae</taxon>
        <taxon>Heterodera</taxon>
    </lineage>
</organism>
<evidence type="ECO:0000256" key="5">
    <source>
        <dbReference type="SAM" id="MobiDB-lite"/>
    </source>
</evidence>
<protein>
    <recommendedName>
        <fullName evidence="7">G-protein coupled receptors family 1 profile domain-containing protein</fullName>
    </recommendedName>
</protein>
<feature type="region of interest" description="Disordered" evidence="5">
    <location>
        <begin position="534"/>
        <end position="574"/>
    </location>
</feature>
<dbReference type="AlphaFoldDB" id="A0ABD2IML5"/>
<dbReference type="InterPro" id="IPR052954">
    <property type="entry name" value="GPCR-Ligand_Int"/>
</dbReference>
<dbReference type="InterPro" id="IPR017452">
    <property type="entry name" value="GPCR_Rhodpsn_7TM"/>
</dbReference>
<dbReference type="EMBL" id="JBICCN010000309">
    <property type="protein sequence ID" value="KAL3079070.1"/>
    <property type="molecule type" value="Genomic_DNA"/>
</dbReference>
<feature type="transmembrane region" description="Helical" evidence="6">
    <location>
        <begin position="105"/>
        <end position="124"/>
    </location>
</feature>
<dbReference type="Proteomes" id="UP001620645">
    <property type="component" value="Unassembled WGS sequence"/>
</dbReference>
<dbReference type="Gene3D" id="1.20.1070.10">
    <property type="entry name" value="Rhodopsin 7-helix transmembrane proteins"/>
    <property type="match status" value="1"/>
</dbReference>
<keyword evidence="3 6" id="KW-1133">Transmembrane helix</keyword>
<evidence type="ECO:0000256" key="1">
    <source>
        <dbReference type="ARBA" id="ARBA00004370"/>
    </source>
</evidence>
<comment type="subcellular location">
    <subcellularLocation>
        <location evidence="1">Membrane</location>
    </subcellularLocation>
</comment>
<evidence type="ECO:0000256" key="6">
    <source>
        <dbReference type="SAM" id="Phobius"/>
    </source>
</evidence>
<dbReference type="SUPFAM" id="SSF81321">
    <property type="entry name" value="Family A G protein-coupled receptor-like"/>
    <property type="match status" value="1"/>
</dbReference>
<keyword evidence="4 6" id="KW-0472">Membrane</keyword>
<evidence type="ECO:0000259" key="7">
    <source>
        <dbReference type="PROSITE" id="PS50262"/>
    </source>
</evidence>
<feature type="transmembrane region" description="Helical" evidence="6">
    <location>
        <begin position="131"/>
        <end position="153"/>
    </location>
</feature>
<comment type="caution">
    <text evidence="8">The sequence shown here is derived from an EMBL/GenBank/DDBJ whole genome shotgun (WGS) entry which is preliminary data.</text>
</comment>
<feature type="transmembrane region" description="Helical" evidence="6">
    <location>
        <begin position="391"/>
        <end position="410"/>
    </location>
</feature>
<keyword evidence="9" id="KW-1185">Reference proteome</keyword>
<dbReference type="CDD" id="cd14978">
    <property type="entry name" value="7tmA_FMRFamide_R-like"/>
    <property type="match status" value="1"/>
</dbReference>
<gene>
    <name evidence="8" type="ORF">niasHS_014852</name>
</gene>
<evidence type="ECO:0000256" key="4">
    <source>
        <dbReference type="ARBA" id="ARBA00023136"/>
    </source>
</evidence>